<evidence type="ECO:0000313" key="11">
    <source>
        <dbReference type="EMBL" id="PRP90181.1"/>
    </source>
</evidence>
<evidence type="ECO:0000313" key="12">
    <source>
        <dbReference type="Proteomes" id="UP000237968"/>
    </source>
</evidence>
<dbReference type="InterPro" id="IPR015422">
    <property type="entry name" value="PyrdxlP-dep_Trfase_small"/>
</dbReference>
<dbReference type="RefSeq" id="WP_106395843.1">
    <property type="nucleotide sequence ID" value="NZ_PVNK01000292.1"/>
</dbReference>
<feature type="domain" description="Aminotransferase class I/classII large" evidence="10">
    <location>
        <begin position="31"/>
        <end position="353"/>
    </location>
</feature>
<dbReference type="GO" id="GO:0000105">
    <property type="term" value="P:L-histidine biosynthetic process"/>
    <property type="evidence" value="ECO:0007669"/>
    <property type="project" value="UniProtKB-KW"/>
</dbReference>
<dbReference type="EMBL" id="PVNK01000292">
    <property type="protein sequence ID" value="PRP90181.1"/>
    <property type="molecule type" value="Genomic_DNA"/>
</dbReference>
<dbReference type="Gene3D" id="3.40.640.10">
    <property type="entry name" value="Type I PLP-dependent aspartate aminotransferase-like (Major domain)"/>
    <property type="match status" value="1"/>
</dbReference>
<proteinExistence type="inferred from homology"/>
<name>A0A2S9XBX3_9BACT</name>
<comment type="pathway">
    <text evidence="1">Amino-acid biosynthesis; L-histidine biosynthesis; L-histidine from 5-phospho-alpha-D-ribose 1-diphosphate: step 7/9.</text>
</comment>
<dbReference type="SUPFAM" id="SSF53383">
    <property type="entry name" value="PLP-dependent transferases"/>
    <property type="match status" value="1"/>
</dbReference>
<organism evidence="11 12">
    <name type="scientific">Enhygromyxa salina</name>
    <dbReference type="NCBI Taxonomy" id="215803"/>
    <lineage>
        <taxon>Bacteria</taxon>
        <taxon>Pseudomonadati</taxon>
        <taxon>Myxococcota</taxon>
        <taxon>Polyangia</taxon>
        <taxon>Nannocystales</taxon>
        <taxon>Nannocystaceae</taxon>
        <taxon>Enhygromyxa</taxon>
    </lineage>
</organism>
<protein>
    <recommendedName>
        <fullName evidence="3">histidinol-phosphate transaminase</fullName>
        <ecNumber evidence="3">2.6.1.9</ecNumber>
    </recommendedName>
</protein>
<dbReference type="PANTHER" id="PTHR43643">
    <property type="entry name" value="HISTIDINOL-PHOSPHATE AMINOTRANSFERASE 2"/>
    <property type="match status" value="1"/>
</dbReference>
<evidence type="ECO:0000256" key="3">
    <source>
        <dbReference type="ARBA" id="ARBA00012748"/>
    </source>
</evidence>
<accession>A0A2S9XBX3</accession>
<dbReference type="CDD" id="cd00609">
    <property type="entry name" value="AAT_like"/>
    <property type="match status" value="1"/>
</dbReference>
<evidence type="ECO:0000256" key="6">
    <source>
        <dbReference type="ARBA" id="ARBA00022679"/>
    </source>
</evidence>
<dbReference type="Gene3D" id="3.90.1150.10">
    <property type="entry name" value="Aspartate Aminotransferase, domain 1"/>
    <property type="match status" value="1"/>
</dbReference>
<gene>
    <name evidence="11" type="primary">hisC2_2</name>
    <name evidence="11" type="ORF">ENSA5_67030</name>
</gene>
<evidence type="ECO:0000256" key="1">
    <source>
        <dbReference type="ARBA" id="ARBA00005011"/>
    </source>
</evidence>
<dbReference type="EC" id="2.6.1.9" evidence="3"/>
<comment type="similarity">
    <text evidence="2">Belongs to the class-II pyridoxal-phosphate-dependent aminotransferase family. Histidinol-phosphate aminotransferase subfamily.</text>
</comment>
<reference evidence="11 12" key="1">
    <citation type="submission" date="2018-03" db="EMBL/GenBank/DDBJ databases">
        <title>Draft Genome Sequences of the Obligatory Marine Myxobacteria Enhygromyxa salina SWB005.</title>
        <authorList>
            <person name="Poehlein A."/>
            <person name="Moghaddam J.A."/>
            <person name="Harms H."/>
            <person name="Alanjari M."/>
            <person name="Koenig G.M."/>
            <person name="Daniel R."/>
            <person name="Schaeberle T.F."/>
        </authorList>
    </citation>
    <scope>NUCLEOTIDE SEQUENCE [LARGE SCALE GENOMIC DNA]</scope>
    <source>
        <strain evidence="11 12">SWB005</strain>
    </source>
</reference>
<dbReference type="InterPro" id="IPR015421">
    <property type="entry name" value="PyrdxlP-dep_Trfase_major"/>
</dbReference>
<evidence type="ECO:0000256" key="9">
    <source>
        <dbReference type="ARBA" id="ARBA00047481"/>
    </source>
</evidence>
<dbReference type="GO" id="GO:0030170">
    <property type="term" value="F:pyridoxal phosphate binding"/>
    <property type="evidence" value="ECO:0007669"/>
    <property type="project" value="InterPro"/>
</dbReference>
<evidence type="ECO:0000256" key="7">
    <source>
        <dbReference type="ARBA" id="ARBA00022898"/>
    </source>
</evidence>
<keyword evidence="7" id="KW-0663">Pyridoxal phosphate</keyword>
<dbReference type="OrthoDB" id="9813612at2"/>
<keyword evidence="5" id="KW-0028">Amino-acid biosynthesis</keyword>
<keyword evidence="8" id="KW-0368">Histidine biosynthesis</keyword>
<evidence type="ECO:0000259" key="10">
    <source>
        <dbReference type="Pfam" id="PF00155"/>
    </source>
</evidence>
<dbReference type="GO" id="GO:0004400">
    <property type="term" value="F:histidinol-phosphate transaminase activity"/>
    <property type="evidence" value="ECO:0007669"/>
    <property type="project" value="UniProtKB-EC"/>
</dbReference>
<dbReference type="Pfam" id="PF00155">
    <property type="entry name" value="Aminotran_1_2"/>
    <property type="match status" value="1"/>
</dbReference>
<comment type="catalytic activity">
    <reaction evidence="9">
        <text>L-histidinol phosphate + 2-oxoglutarate = 3-(imidazol-4-yl)-2-oxopropyl phosphate + L-glutamate</text>
        <dbReference type="Rhea" id="RHEA:23744"/>
        <dbReference type="ChEBI" id="CHEBI:16810"/>
        <dbReference type="ChEBI" id="CHEBI:29985"/>
        <dbReference type="ChEBI" id="CHEBI:57766"/>
        <dbReference type="ChEBI" id="CHEBI:57980"/>
        <dbReference type="EC" id="2.6.1.9"/>
    </reaction>
</comment>
<dbReference type="InterPro" id="IPR015424">
    <property type="entry name" value="PyrdxlP-dep_Trfase"/>
</dbReference>
<evidence type="ECO:0000256" key="4">
    <source>
        <dbReference type="ARBA" id="ARBA00022576"/>
    </source>
</evidence>
<keyword evidence="4 11" id="KW-0032">Aminotransferase</keyword>
<dbReference type="InterPro" id="IPR004839">
    <property type="entry name" value="Aminotransferase_I/II_large"/>
</dbReference>
<sequence>MSDPTWRRHLRPTLAALSIYDVAPSRAPSRLHANECPEPWPLEVREAIAGVVRELELNRYPHTSGQTLRRVLGERHGCDPDRIVLGNGSDEIISMLLTALSGGPEAGHLVIPSPTFVLYAHAARVLGVDVRAVPLTDALELDEAAMRGALDGAAICFLARPNNPTSSLWDAELIHALVRDHPDTVFVIDEAYADYNPGCSLFNPDGPDNQVHMATLSKIGLAALRVGYCIATPELARALNKVRHPYNVSQTSIAIAEIALTRFADVQAQMIATTIANRGRLVELLRRLPDAEVFPAHGNLVLVRFPDDARAHEVRDRLAAVGVHVKDVTGVPMLGGCLRISVGTDEDLDRLASGLGL</sequence>
<dbReference type="InterPro" id="IPR050106">
    <property type="entry name" value="HistidinolP_aminotransfase"/>
</dbReference>
<evidence type="ECO:0000256" key="8">
    <source>
        <dbReference type="ARBA" id="ARBA00023102"/>
    </source>
</evidence>
<dbReference type="AlphaFoldDB" id="A0A2S9XBX3"/>
<dbReference type="PANTHER" id="PTHR43643:SF6">
    <property type="entry name" value="HISTIDINOL-PHOSPHATE AMINOTRANSFERASE"/>
    <property type="match status" value="1"/>
</dbReference>
<evidence type="ECO:0000256" key="2">
    <source>
        <dbReference type="ARBA" id="ARBA00007970"/>
    </source>
</evidence>
<evidence type="ECO:0000256" key="5">
    <source>
        <dbReference type="ARBA" id="ARBA00022605"/>
    </source>
</evidence>
<keyword evidence="6 11" id="KW-0808">Transferase</keyword>
<dbReference type="Proteomes" id="UP000237968">
    <property type="component" value="Unassembled WGS sequence"/>
</dbReference>
<comment type="caution">
    <text evidence="11">The sequence shown here is derived from an EMBL/GenBank/DDBJ whole genome shotgun (WGS) entry which is preliminary data.</text>
</comment>
<keyword evidence="12" id="KW-1185">Reference proteome</keyword>